<evidence type="ECO:0000256" key="1">
    <source>
        <dbReference type="ARBA" id="ARBA00004418"/>
    </source>
</evidence>
<evidence type="ECO:0000256" key="7">
    <source>
        <dbReference type="RuleBase" id="RU362063"/>
    </source>
</evidence>
<comment type="caution">
    <text evidence="9">The sequence shown here is derived from an EMBL/GenBank/DDBJ whole genome shotgun (WGS) entry which is preliminary data.</text>
</comment>
<feature type="chain" id="PRO_5038156055" description="Flagella basal body P-ring formation protein FlgA" evidence="7">
    <location>
        <begin position="25"/>
        <end position="234"/>
    </location>
</feature>
<dbReference type="PANTHER" id="PTHR36307">
    <property type="entry name" value="FLAGELLA BASAL BODY P-RING FORMATION PROTEIN FLGA"/>
    <property type="match status" value="1"/>
</dbReference>
<dbReference type="GO" id="GO:0044780">
    <property type="term" value="P:bacterial-type flagellum assembly"/>
    <property type="evidence" value="ECO:0007669"/>
    <property type="project" value="InterPro"/>
</dbReference>
<dbReference type="AlphaFoldDB" id="A0A917ZKN4"/>
<evidence type="ECO:0000256" key="5">
    <source>
        <dbReference type="ARBA" id="ARBA00022764"/>
    </source>
</evidence>
<evidence type="ECO:0000256" key="2">
    <source>
        <dbReference type="ARBA" id="ARBA00010474"/>
    </source>
</evidence>
<keyword evidence="9" id="KW-0969">Cilium</keyword>
<dbReference type="PANTHER" id="PTHR36307:SF1">
    <property type="entry name" value="FLAGELLA BASAL BODY P-RING FORMATION PROTEIN FLGA"/>
    <property type="match status" value="1"/>
</dbReference>
<evidence type="ECO:0000313" key="9">
    <source>
        <dbReference type="EMBL" id="GGO84885.1"/>
    </source>
</evidence>
<keyword evidence="9" id="KW-0282">Flagellum</keyword>
<proteinExistence type="inferred from homology"/>
<dbReference type="InterPro" id="IPR013974">
    <property type="entry name" value="SAF"/>
</dbReference>
<name>A0A917ZKN4_9GAMM</name>
<comment type="subcellular location">
    <subcellularLocation>
        <location evidence="1 7">Periplasm</location>
    </subcellularLocation>
</comment>
<evidence type="ECO:0000256" key="3">
    <source>
        <dbReference type="ARBA" id="ARBA00014754"/>
    </source>
</evidence>
<keyword evidence="9" id="KW-0966">Cell projection</keyword>
<sequence length="234" mass="25690">MSRPYLTPLIAGLTTFLLLGPAQAETRAADVEAAAARYLEQHYRQQFPNAEIRLHLNPVSTALQLPDCSSPLSVEPPRGSGSRLTTRVSCAGPRNWGLFVTARVEVLRDVVVSRRPLGRGEIIDNRDISIRQQDISDNSRGYYTRPEDVIGRSASRNIANGSLLNAGMLTEPVLIHRGDSLIIEVKTGSLRIRAQGTALEDGEKGEQIRVRNDRSGEEIRARIVARGLVHPAGR</sequence>
<dbReference type="Gene3D" id="2.30.30.760">
    <property type="match status" value="1"/>
</dbReference>
<organism evidence="9 10">
    <name type="scientific">Marinobacterium nitratireducens</name>
    <dbReference type="NCBI Taxonomy" id="518897"/>
    <lineage>
        <taxon>Bacteria</taxon>
        <taxon>Pseudomonadati</taxon>
        <taxon>Pseudomonadota</taxon>
        <taxon>Gammaproteobacteria</taxon>
        <taxon>Oceanospirillales</taxon>
        <taxon>Oceanospirillaceae</taxon>
        <taxon>Marinobacterium</taxon>
    </lineage>
</organism>
<feature type="signal peptide" evidence="7">
    <location>
        <begin position="1"/>
        <end position="24"/>
    </location>
</feature>
<evidence type="ECO:0000313" key="10">
    <source>
        <dbReference type="Proteomes" id="UP000599578"/>
    </source>
</evidence>
<dbReference type="Pfam" id="PF17656">
    <property type="entry name" value="ChapFlgA_N"/>
    <property type="match status" value="1"/>
</dbReference>
<evidence type="ECO:0000259" key="8">
    <source>
        <dbReference type="SMART" id="SM00858"/>
    </source>
</evidence>
<dbReference type="RefSeq" id="WP_188861621.1">
    <property type="nucleotide sequence ID" value="NZ_BMLT01000008.1"/>
</dbReference>
<evidence type="ECO:0000256" key="6">
    <source>
        <dbReference type="ARBA" id="ARBA00025643"/>
    </source>
</evidence>
<dbReference type="InterPro" id="IPR041231">
    <property type="entry name" value="FlgA_N"/>
</dbReference>
<dbReference type="Pfam" id="PF13144">
    <property type="entry name" value="ChapFlgA"/>
    <property type="match status" value="1"/>
</dbReference>
<feature type="domain" description="SAF" evidence="8">
    <location>
        <begin position="108"/>
        <end position="170"/>
    </location>
</feature>
<comment type="similarity">
    <text evidence="2 7">Belongs to the FlgA family.</text>
</comment>
<comment type="function">
    <text evidence="6 7">Involved in the assembly process of the P-ring formation. It may associate with FlgF on the rod constituting a structure essential for the P-ring assembly or may act as a modulator protein for the P-ring assembly.</text>
</comment>
<dbReference type="EMBL" id="BMLT01000008">
    <property type="protein sequence ID" value="GGO84885.1"/>
    <property type="molecule type" value="Genomic_DNA"/>
</dbReference>
<keyword evidence="7" id="KW-1005">Bacterial flagellum biogenesis</keyword>
<gene>
    <name evidence="9" type="ORF">GCM10011348_32150</name>
</gene>
<keyword evidence="10" id="KW-1185">Reference proteome</keyword>
<keyword evidence="5 7" id="KW-0574">Periplasm</keyword>
<dbReference type="Proteomes" id="UP000599578">
    <property type="component" value="Unassembled WGS sequence"/>
</dbReference>
<reference evidence="9 10" key="1">
    <citation type="journal article" date="2014" name="Int. J. Syst. Evol. Microbiol.">
        <title>Complete genome sequence of Corynebacterium casei LMG S-19264T (=DSM 44701T), isolated from a smear-ripened cheese.</title>
        <authorList>
            <consortium name="US DOE Joint Genome Institute (JGI-PGF)"/>
            <person name="Walter F."/>
            <person name="Albersmeier A."/>
            <person name="Kalinowski J."/>
            <person name="Ruckert C."/>
        </authorList>
    </citation>
    <scope>NUCLEOTIDE SEQUENCE [LARGE SCALE GENOMIC DNA]</scope>
    <source>
        <strain evidence="9 10">CGMCC 1.7286</strain>
    </source>
</reference>
<dbReference type="InterPro" id="IPR017585">
    <property type="entry name" value="SAF_FlgA"/>
</dbReference>
<keyword evidence="4 7" id="KW-0732">Signal</keyword>
<protein>
    <recommendedName>
        <fullName evidence="3 7">Flagella basal body P-ring formation protein FlgA</fullName>
    </recommendedName>
</protein>
<accession>A0A917ZKN4</accession>
<dbReference type="SMART" id="SM00858">
    <property type="entry name" value="SAF"/>
    <property type="match status" value="1"/>
</dbReference>
<dbReference type="InterPro" id="IPR039246">
    <property type="entry name" value="Flagellar_FlgA"/>
</dbReference>
<dbReference type="CDD" id="cd11614">
    <property type="entry name" value="SAF_CpaB_FlgA_like"/>
    <property type="match status" value="1"/>
</dbReference>
<dbReference type="NCBIfam" id="TIGR03170">
    <property type="entry name" value="flgA_cterm"/>
    <property type="match status" value="1"/>
</dbReference>
<dbReference type="GO" id="GO:0042597">
    <property type="term" value="C:periplasmic space"/>
    <property type="evidence" value="ECO:0007669"/>
    <property type="project" value="UniProtKB-SubCell"/>
</dbReference>
<evidence type="ECO:0000256" key="4">
    <source>
        <dbReference type="ARBA" id="ARBA00022729"/>
    </source>
</evidence>
<dbReference type="Gene3D" id="3.90.1210.10">
    <property type="entry name" value="Antifreeze-like/N-acetylneuraminic acid synthase C-terminal domain"/>
    <property type="match status" value="1"/>
</dbReference>